<dbReference type="RefSeq" id="WP_068717897.1">
    <property type="nucleotide sequence ID" value="NZ_LWDV01000009.1"/>
</dbReference>
<dbReference type="SUPFAM" id="SSF48452">
    <property type="entry name" value="TPR-like"/>
    <property type="match status" value="1"/>
</dbReference>
<evidence type="ECO:0000313" key="2">
    <source>
        <dbReference type="Proteomes" id="UP000093514"/>
    </source>
</evidence>
<accession>A0A1C0A7P2</accession>
<dbReference type="AlphaFoldDB" id="A0A1C0A7P2"/>
<evidence type="ECO:0008006" key="3">
    <source>
        <dbReference type="Google" id="ProtNLM"/>
    </source>
</evidence>
<name>A0A1C0A7P2_9FIRM</name>
<dbReference type="Pfam" id="PF13181">
    <property type="entry name" value="TPR_8"/>
    <property type="match status" value="1"/>
</dbReference>
<dbReference type="InterPro" id="IPR019734">
    <property type="entry name" value="TPR_rpt"/>
</dbReference>
<gene>
    <name evidence="1" type="ORF">U472_09585</name>
</gene>
<dbReference type="SMART" id="SM00028">
    <property type="entry name" value="TPR"/>
    <property type="match status" value="3"/>
</dbReference>
<reference evidence="1 2" key="2">
    <citation type="submission" date="2016-08" db="EMBL/GenBank/DDBJ databases">
        <title>Orenia metallireducens sp. nov. strain Z6, a Novel Metal-reducing Firmicute from the Deep Subsurface.</title>
        <authorList>
            <person name="Maxim B.I."/>
            <person name="Kenneth K."/>
            <person name="Flynn T.M."/>
            <person name="Oloughlin E.J."/>
            <person name="Locke R.A."/>
            <person name="Weber J.R."/>
            <person name="Egan S.M."/>
            <person name="Mackie R.I."/>
            <person name="Cann I.K."/>
        </authorList>
    </citation>
    <scope>NUCLEOTIDE SEQUENCE [LARGE SCALE GENOMIC DNA]</scope>
    <source>
        <strain evidence="1 2">Z6</strain>
    </source>
</reference>
<keyword evidence="2" id="KW-1185">Reference proteome</keyword>
<evidence type="ECO:0000313" key="1">
    <source>
        <dbReference type="EMBL" id="OCL26252.1"/>
    </source>
</evidence>
<comment type="caution">
    <text evidence="1">The sequence shown here is derived from an EMBL/GenBank/DDBJ whole genome shotgun (WGS) entry which is preliminary data.</text>
</comment>
<dbReference type="InterPro" id="IPR011990">
    <property type="entry name" value="TPR-like_helical_dom_sf"/>
</dbReference>
<dbReference type="OrthoDB" id="2112334at2"/>
<dbReference type="EMBL" id="LWDV01000009">
    <property type="protein sequence ID" value="OCL26252.1"/>
    <property type="molecule type" value="Genomic_DNA"/>
</dbReference>
<protein>
    <recommendedName>
        <fullName evidence="3">Tetratricopeptide repeat-containing protein</fullName>
    </recommendedName>
</protein>
<reference evidence="2" key="1">
    <citation type="submission" date="2016-07" db="EMBL/GenBank/DDBJ databases">
        <authorList>
            <person name="Florea S."/>
            <person name="Webb J.S."/>
            <person name="Jaromczyk J."/>
            <person name="Schardl C.L."/>
        </authorList>
    </citation>
    <scope>NUCLEOTIDE SEQUENCE [LARGE SCALE GENOMIC DNA]</scope>
    <source>
        <strain evidence="2">Z6</strain>
    </source>
</reference>
<dbReference type="Gene3D" id="1.25.40.10">
    <property type="entry name" value="Tetratricopeptide repeat domain"/>
    <property type="match status" value="2"/>
</dbReference>
<dbReference type="Pfam" id="PF13431">
    <property type="entry name" value="TPR_17"/>
    <property type="match status" value="1"/>
</dbReference>
<dbReference type="Proteomes" id="UP000093514">
    <property type="component" value="Unassembled WGS sequence"/>
</dbReference>
<proteinExistence type="predicted"/>
<organism evidence="1 2">
    <name type="scientific">Orenia metallireducens</name>
    <dbReference type="NCBI Taxonomy" id="1413210"/>
    <lineage>
        <taxon>Bacteria</taxon>
        <taxon>Bacillati</taxon>
        <taxon>Bacillota</taxon>
        <taxon>Clostridia</taxon>
        <taxon>Halanaerobiales</taxon>
        <taxon>Halobacteroidaceae</taxon>
        <taxon>Orenia</taxon>
    </lineage>
</organism>
<sequence length="203" mass="23727">MKRFLLILLLLLMVLFPNKIWAVSKVEGKWQEVALERNNLLNDDKENIVAKYELAVAYANLGKIEQATEIFKSLDETKGKEVLKEIIPKYEMIVENNTDDIIDSNYLAFAYYIIENYKDSKQLFNRLVKLDPQNIWSYNYLAVVEHELKNYNQAERTLKKSLEIKESEYTHFLLGANYYKKGKIFKALYHIGKGGKGVSLFLN</sequence>